<dbReference type="Pfam" id="PF13346">
    <property type="entry name" value="ABC2_membrane_5"/>
    <property type="match status" value="1"/>
</dbReference>
<feature type="transmembrane region" description="Helical" evidence="1">
    <location>
        <begin position="37"/>
        <end position="58"/>
    </location>
</feature>
<keyword evidence="1" id="KW-0472">Membrane</keyword>
<keyword evidence="1" id="KW-0812">Transmembrane</keyword>
<feature type="transmembrane region" description="Helical" evidence="1">
    <location>
        <begin position="12"/>
        <end position="31"/>
    </location>
</feature>
<accession>A0A1W1UWD3</accession>
<evidence type="ECO:0000256" key="1">
    <source>
        <dbReference type="SAM" id="Phobius"/>
    </source>
</evidence>
<feature type="transmembrane region" description="Helical" evidence="1">
    <location>
        <begin position="86"/>
        <end position="107"/>
    </location>
</feature>
<dbReference type="STRING" id="656914.SAMN00017405_1603"/>
<dbReference type="AlphaFoldDB" id="A0A1W1UWD3"/>
<dbReference type="PANTHER" id="PTHR41309:SF2">
    <property type="entry name" value="MEMBRANE PROTEIN"/>
    <property type="match status" value="1"/>
</dbReference>
<evidence type="ECO:0000313" key="2">
    <source>
        <dbReference type="EMBL" id="SMB85101.1"/>
    </source>
</evidence>
<evidence type="ECO:0000313" key="3">
    <source>
        <dbReference type="Proteomes" id="UP000192731"/>
    </source>
</evidence>
<dbReference type="Proteomes" id="UP000192731">
    <property type="component" value="Unassembled WGS sequence"/>
</dbReference>
<dbReference type="OrthoDB" id="2917865at2"/>
<name>A0A1W1UWD3_DESTI</name>
<dbReference type="InterPro" id="IPR025699">
    <property type="entry name" value="ABC2_memb-like"/>
</dbReference>
<keyword evidence="3" id="KW-1185">Reference proteome</keyword>
<feature type="transmembrane region" description="Helical" evidence="1">
    <location>
        <begin position="149"/>
        <end position="168"/>
    </location>
</feature>
<organism evidence="2 3">
    <name type="scientific">Desulfonispora thiosulfatigenes DSM 11270</name>
    <dbReference type="NCBI Taxonomy" id="656914"/>
    <lineage>
        <taxon>Bacteria</taxon>
        <taxon>Bacillati</taxon>
        <taxon>Bacillota</taxon>
        <taxon>Clostridia</taxon>
        <taxon>Eubacteriales</taxon>
        <taxon>Peptococcaceae</taxon>
        <taxon>Desulfonispora</taxon>
    </lineage>
</organism>
<gene>
    <name evidence="2" type="ORF">SAMN00017405_1603</name>
</gene>
<reference evidence="2 3" key="1">
    <citation type="submission" date="2017-04" db="EMBL/GenBank/DDBJ databases">
        <authorList>
            <person name="Afonso C.L."/>
            <person name="Miller P.J."/>
            <person name="Scott M.A."/>
            <person name="Spackman E."/>
            <person name="Goraichik I."/>
            <person name="Dimitrov K.M."/>
            <person name="Suarez D.L."/>
            <person name="Swayne D.E."/>
        </authorList>
    </citation>
    <scope>NUCLEOTIDE SEQUENCE [LARGE SCALE GENOMIC DNA]</scope>
    <source>
        <strain evidence="2 3">DSM 11270</strain>
    </source>
</reference>
<dbReference type="PANTHER" id="PTHR41309">
    <property type="entry name" value="MEMBRANE PROTEIN-RELATED"/>
    <property type="match status" value="1"/>
</dbReference>
<sequence length="217" mass="25016">MKALIIKDFRLLKYLNISHVIVGGIFAFVGVTMKEPFLSQIVFVFLVFLLTYMSAMFISVREAKIQGDIILNSLPVKKGEIVKARYLSLFFYSIIISGYIYVVGFFTDIFMGPVNFPNFSTILVAISLSLMFLVFSLPFQYYSIGKVQIFNGIFYMCLILIPNIFNRYRDDIFETDFVKYLLSLDFTIVSIILFALAIALYVFSFTVSLTIYKNKEF</sequence>
<protein>
    <submittedName>
        <fullName evidence="2">ABC-2 family transporter protein</fullName>
    </submittedName>
</protein>
<proteinExistence type="predicted"/>
<dbReference type="RefSeq" id="WP_084052427.1">
    <property type="nucleotide sequence ID" value="NZ_FWWT01000012.1"/>
</dbReference>
<keyword evidence="1" id="KW-1133">Transmembrane helix</keyword>
<feature type="transmembrane region" description="Helical" evidence="1">
    <location>
        <begin position="188"/>
        <end position="212"/>
    </location>
</feature>
<dbReference type="EMBL" id="FWWT01000012">
    <property type="protein sequence ID" value="SMB85101.1"/>
    <property type="molecule type" value="Genomic_DNA"/>
</dbReference>
<feature type="transmembrane region" description="Helical" evidence="1">
    <location>
        <begin position="119"/>
        <end position="137"/>
    </location>
</feature>